<accession>A0ABV7RBE4</accession>
<reference evidence="2" key="1">
    <citation type="journal article" date="2019" name="Int. J. Syst. Evol. Microbiol.">
        <title>The Global Catalogue of Microorganisms (GCM) 10K type strain sequencing project: providing services to taxonomists for standard genome sequencing and annotation.</title>
        <authorList>
            <consortium name="The Broad Institute Genomics Platform"/>
            <consortium name="The Broad Institute Genome Sequencing Center for Infectious Disease"/>
            <person name="Wu L."/>
            <person name="Ma J."/>
        </authorList>
    </citation>
    <scope>NUCLEOTIDE SEQUENCE [LARGE SCALE GENOMIC DNA]</scope>
    <source>
        <strain evidence="2">KCTC 42742</strain>
    </source>
</reference>
<dbReference type="Proteomes" id="UP001595741">
    <property type="component" value="Unassembled WGS sequence"/>
</dbReference>
<name>A0ABV7RBE4_9NEIS</name>
<sequence>MNEVTSIFWSSWRDSLQNANEALGFYCYGKESDPAAFSLWRDSDDQQLTPWMLLGDLGMIGVLHQQDSDLLLQLMSVSDDGSYPCRIGLMHLPSGRETGLIFDPEASERLIEIDWLDQPSWFVLTRFDETPEQHRMCSIYDEGMNCLLTMPLLLVSRVFSPQPALILSVSSSRQARYGLFSAHEQRLWLPCDYIDLFSFDNFWIGITPRGDSHIWDQFCQSSRVLPYVLTSVDGKLFAQQGGLWQAADEHGNVSGEFSALSLEALLAEPLDLRGLTLPTVNSILDGDVVARLADLSTQGGSSCKYEGLSEPFCDGYLDIGQAVLSPGQIAILLESRYDDLRWLVLPQDGAEGRRGVVWRLFSDTQAVGLTECELAGLSVLLESV</sequence>
<evidence type="ECO:0000313" key="1">
    <source>
        <dbReference type="EMBL" id="MFC3531669.1"/>
    </source>
</evidence>
<evidence type="ECO:0000313" key="2">
    <source>
        <dbReference type="Proteomes" id="UP001595741"/>
    </source>
</evidence>
<proteinExistence type="predicted"/>
<dbReference type="RefSeq" id="WP_386089434.1">
    <property type="nucleotide sequence ID" value="NZ_JBHRXN010000011.1"/>
</dbReference>
<gene>
    <name evidence="1" type="ORF">ACFOLG_05670</name>
</gene>
<comment type="caution">
    <text evidence="1">The sequence shown here is derived from an EMBL/GenBank/DDBJ whole genome shotgun (WGS) entry which is preliminary data.</text>
</comment>
<dbReference type="EMBL" id="JBHRXN010000011">
    <property type="protein sequence ID" value="MFC3531669.1"/>
    <property type="molecule type" value="Genomic_DNA"/>
</dbReference>
<organism evidence="1 2">
    <name type="scientific">Vogesella facilis</name>
    <dbReference type="NCBI Taxonomy" id="1655232"/>
    <lineage>
        <taxon>Bacteria</taxon>
        <taxon>Pseudomonadati</taxon>
        <taxon>Pseudomonadota</taxon>
        <taxon>Betaproteobacteria</taxon>
        <taxon>Neisseriales</taxon>
        <taxon>Chromobacteriaceae</taxon>
        <taxon>Vogesella</taxon>
    </lineage>
</organism>
<protein>
    <submittedName>
        <fullName evidence="1">Uncharacterized protein</fullName>
    </submittedName>
</protein>
<keyword evidence="2" id="KW-1185">Reference proteome</keyword>